<dbReference type="GO" id="GO:0005509">
    <property type="term" value="F:calcium ion binding"/>
    <property type="evidence" value="ECO:0007669"/>
    <property type="project" value="InterPro"/>
</dbReference>
<dbReference type="Pfam" id="PF05345">
    <property type="entry name" value="He_PIG"/>
    <property type="match status" value="3"/>
</dbReference>
<feature type="region of interest" description="Disordered" evidence="1">
    <location>
        <begin position="591"/>
        <end position="614"/>
    </location>
</feature>
<keyword evidence="2" id="KW-0812">Transmembrane</keyword>
<accession>A0AAE0KL22</accession>
<proteinExistence type="predicted"/>
<dbReference type="Gene3D" id="2.60.40.10">
    <property type="entry name" value="Immunoglobulins"/>
    <property type="match status" value="3"/>
</dbReference>
<feature type="compositionally biased region" description="Polar residues" evidence="1">
    <location>
        <begin position="436"/>
        <end position="450"/>
    </location>
</feature>
<evidence type="ECO:0000259" key="4">
    <source>
        <dbReference type="SMART" id="SM00736"/>
    </source>
</evidence>
<feature type="domain" description="Dystroglycan-type cadherin-like" evidence="4">
    <location>
        <begin position="27"/>
        <end position="121"/>
    </location>
</feature>
<feature type="chain" id="PRO_5041989389" description="Dystroglycan-type cadherin-like domain-containing protein" evidence="3">
    <location>
        <begin position="21"/>
        <end position="959"/>
    </location>
</feature>
<evidence type="ECO:0000256" key="3">
    <source>
        <dbReference type="SAM" id="SignalP"/>
    </source>
</evidence>
<dbReference type="InterPro" id="IPR013783">
    <property type="entry name" value="Ig-like_fold"/>
</dbReference>
<feature type="domain" description="Dystroglycan-type cadherin-like" evidence="4">
    <location>
        <begin position="139"/>
        <end position="241"/>
    </location>
</feature>
<dbReference type="Proteomes" id="UP001285441">
    <property type="component" value="Unassembled WGS sequence"/>
</dbReference>
<dbReference type="EMBL" id="JAULSW010000006">
    <property type="protein sequence ID" value="KAK3378591.1"/>
    <property type="molecule type" value="Genomic_DNA"/>
</dbReference>
<name>A0AAE0KL22_9PEZI</name>
<reference evidence="5" key="1">
    <citation type="journal article" date="2023" name="Mol. Phylogenet. Evol.">
        <title>Genome-scale phylogeny and comparative genomics of the fungal order Sordariales.</title>
        <authorList>
            <person name="Hensen N."/>
            <person name="Bonometti L."/>
            <person name="Westerberg I."/>
            <person name="Brannstrom I.O."/>
            <person name="Guillou S."/>
            <person name="Cros-Aarteil S."/>
            <person name="Calhoun S."/>
            <person name="Haridas S."/>
            <person name="Kuo A."/>
            <person name="Mondo S."/>
            <person name="Pangilinan J."/>
            <person name="Riley R."/>
            <person name="LaButti K."/>
            <person name="Andreopoulos B."/>
            <person name="Lipzen A."/>
            <person name="Chen C."/>
            <person name="Yan M."/>
            <person name="Daum C."/>
            <person name="Ng V."/>
            <person name="Clum A."/>
            <person name="Steindorff A."/>
            <person name="Ohm R.A."/>
            <person name="Martin F."/>
            <person name="Silar P."/>
            <person name="Natvig D.O."/>
            <person name="Lalanne C."/>
            <person name="Gautier V."/>
            <person name="Ament-Velasquez S.L."/>
            <person name="Kruys A."/>
            <person name="Hutchinson M.I."/>
            <person name="Powell A.J."/>
            <person name="Barry K."/>
            <person name="Miller A.N."/>
            <person name="Grigoriev I.V."/>
            <person name="Debuchy R."/>
            <person name="Gladieux P."/>
            <person name="Hiltunen Thoren M."/>
            <person name="Johannesson H."/>
        </authorList>
    </citation>
    <scope>NUCLEOTIDE SEQUENCE</scope>
    <source>
        <strain evidence="5">CBS 232.78</strain>
    </source>
</reference>
<dbReference type="SUPFAM" id="SSF49313">
    <property type="entry name" value="Cadherin-like"/>
    <property type="match status" value="4"/>
</dbReference>
<evidence type="ECO:0000256" key="1">
    <source>
        <dbReference type="SAM" id="MobiDB-lite"/>
    </source>
</evidence>
<dbReference type="SMART" id="SM00736">
    <property type="entry name" value="CADG"/>
    <property type="match status" value="2"/>
</dbReference>
<dbReference type="AlphaFoldDB" id="A0AAE0KL22"/>
<protein>
    <recommendedName>
        <fullName evidence="4">Dystroglycan-type cadherin-like domain-containing protein</fullName>
    </recommendedName>
</protein>
<keyword evidence="6" id="KW-1185">Reference proteome</keyword>
<dbReference type="GO" id="GO:0016020">
    <property type="term" value="C:membrane"/>
    <property type="evidence" value="ECO:0007669"/>
    <property type="project" value="InterPro"/>
</dbReference>
<feature type="compositionally biased region" description="Low complexity" evidence="1">
    <location>
        <begin position="599"/>
        <end position="614"/>
    </location>
</feature>
<dbReference type="InterPro" id="IPR015919">
    <property type="entry name" value="Cadherin-like_sf"/>
</dbReference>
<feature type="region of interest" description="Disordered" evidence="1">
    <location>
        <begin position="783"/>
        <end position="830"/>
    </location>
</feature>
<feature type="region of interest" description="Disordered" evidence="1">
    <location>
        <begin position="431"/>
        <end position="450"/>
    </location>
</feature>
<evidence type="ECO:0000313" key="6">
    <source>
        <dbReference type="Proteomes" id="UP001285441"/>
    </source>
</evidence>
<organism evidence="5 6">
    <name type="scientific">Podospora didyma</name>
    <dbReference type="NCBI Taxonomy" id="330526"/>
    <lineage>
        <taxon>Eukaryota</taxon>
        <taxon>Fungi</taxon>
        <taxon>Dikarya</taxon>
        <taxon>Ascomycota</taxon>
        <taxon>Pezizomycotina</taxon>
        <taxon>Sordariomycetes</taxon>
        <taxon>Sordariomycetidae</taxon>
        <taxon>Sordariales</taxon>
        <taxon>Podosporaceae</taxon>
        <taxon>Podospora</taxon>
    </lineage>
</organism>
<dbReference type="InterPro" id="IPR006644">
    <property type="entry name" value="Cadg"/>
</dbReference>
<evidence type="ECO:0000256" key="2">
    <source>
        <dbReference type="SAM" id="Phobius"/>
    </source>
</evidence>
<feature type="signal peptide" evidence="3">
    <location>
        <begin position="1"/>
        <end position="20"/>
    </location>
</feature>
<feature type="transmembrane region" description="Helical" evidence="2">
    <location>
        <begin position="467"/>
        <end position="489"/>
    </location>
</feature>
<keyword evidence="3" id="KW-0732">Signal</keyword>
<gene>
    <name evidence="5" type="ORF">B0H63DRAFT_525809</name>
</gene>
<comment type="caution">
    <text evidence="5">The sequence shown here is derived from an EMBL/GenBank/DDBJ whole genome shotgun (WGS) entry which is preliminary data.</text>
</comment>
<reference evidence="5" key="2">
    <citation type="submission" date="2023-06" db="EMBL/GenBank/DDBJ databases">
        <authorList>
            <consortium name="Lawrence Berkeley National Laboratory"/>
            <person name="Haridas S."/>
            <person name="Hensen N."/>
            <person name="Bonometti L."/>
            <person name="Westerberg I."/>
            <person name="Brannstrom I.O."/>
            <person name="Guillou S."/>
            <person name="Cros-Aarteil S."/>
            <person name="Calhoun S."/>
            <person name="Kuo A."/>
            <person name="Mondo S."/>
            <person name="Pangilinan J."/>
            <person name="Riley R."/>
            <person name="LaButti K."/>
            <person name="Andreopoulos B."/>
            <person name="Lipzen A."/>
            <person name="Chen C."/>
            <person name="Yanf M."/>
            <person name="Daum C."/>
            <person name="Ng V."/>
            <person name="Clum A."/>
            <person name="Steindorff A."/>
            <person name="Ohm R."/>
            <person name="Martin F."/>
            <person name="Silar P."/>
            <person name="Natvig D."/>
            <person name="Lalanne C."/>
            <person name="Gautier V."/>
            <person name="Ament-velasquez S.L."/>
            <person name="Kruys A."/>
            <person name="Hutchinson M.I."/>
            <person name="Powell A.J."/>
            <person name="Barry K."/>
            <person name="Miller A.N."/>
            <person name="Grigoriev I.V."/>
            <person name="Debuchy R."/>
            <person name="Gladieux P."/>
            <person name="Thoren M.H."/>
            <person name="Johannesson H."/>
        </authorList>
    </citation>
    <scope>NUCLEOTIDE SEQUENCE</scope>
    <source>
        <strain evidence="5">CBS 232.78</strain>
    </source>
</reference>
<keyword evidence="2" id="KW-0472">Membrane</keyword>
<evidence type="ECO:0000313" key="5">
    <source>
        <dbReference type="EMBL" id="KAK3378591.1"/>
    </source>
</evidence>
<feature type="compositionally biased region" description="Basic and acidic residues" evidence="1">
    <location>
        <begin position="811"/>
        <end position="821"/>
    </location>
</feature>
<feature type="region of interest" description="Disordered" evidence="1">
    <location>
        <begin position="929"/>
        <end position="959"/>
    </location>
</feature>
<keyword evidence="2" id="KW-1133">Transmembrane helix</keyword>
<feature type="region of interest" description="Disordered" evidence="1">
    <location>
        <begin position="690"/>
        <end position="718"/>
    </location>
</feature>
<sequence length="959" mass="103957">MASPMVLWAVILLLVRISTTSPSISFPINSQVPPVARVGQPFSFVFSPSTFSSESTIAYALANSPGWLALDSEARRLFGTPRDGDIAPGEVAGVAVNLVATDDTGSTALDATLVVSRNPGPKVDVPFENQAPLFGTFSRPSSILSPPNTHFSFDLSQHTFSNPSASPLKYYAVMADNTPLPAWILFDPGNLSFSGRTPSSDSLIEPPQLFSFQLCASDVVGFAAASLKFDIVVGNHKIHTDQDTIILATKVGTPVSYTGLRDSIRVDGEIASADEVIISETPGIPSWLSVDKSSGHITGVPPENAVSTSFIVVVRDSFSDTLNLTVLVNITDTASQNSGFLEGKIPDLTATAGEHFSFELRPYIADLEDTDIVLMPPSSWVRFDGRTATVYGDVPKGSRDAIVSVDLRAKSKRSGNSDAISLSINIRSPSKEVGATPTSTFSDPTTNPSTNGVFPDSYDVESPRPKVVLLVVLLPTLLSLLAVTCLLFWCSRRRNSRPRPQLSTRDISGPLQGALVTNLGEHRSQHRDGSPVKSTTSINAYEEARASYLKNIDADIPRPLALVRLLKSPERKQSTTCDYLDMHNAFLTPSRTPEHARYQSQNNGSSSSVSEASMPSGAVSQNFLTLLENGSMSSFRDAVETAIPYFGEQLSIQQTPASAYTGTGTGIASNQWESDSKSSSSAEISFADTNQESLPLRPNSRLDHYPQNSPTRKFAWPWLKGGPAKGNMARLSREASKRARRISTSSIDTFAYKKPAGKMKGPMHENANSMPFCSRSPPFAKLPEPPTPTRPLTRRGPNAGLGFRFQSSPLRDQEENRDNETTGKTTAGESHKFGLSALPEQQKRDISYADLVKKSLLHPSSKTWSTVPSTDERENVTVQSQCDPIGHDSNWALLEDFTSHRRLGLKELQPARVLATEPAPSRIYSCQAHLRGGRHRRREKSSFDGSGKQPGGTWAKTTQ</sequence>